<feature type="transmembrane region" description="Helical" evidence="7">
    <location>
        <begin position="93"/>
        <end position="122"/>
    </location>
</feature>
<evidence type="ECO:0000256" key="7">
    <source>
        <dbReference type="SAM" id="Phobius"/>
    </source>
</evidence>
<keyword evidence="11" id="KW-1185">Reference proteome</keyword>
<evidence type="ECO:0000259" key="8">
    <source>
        <dbReference type="Pfam" id="PF00924"/>
    </source>
</evidence>
<dbReference type="Pfam" id="PF00924">
    <property type="entry name" value="MS_channel_2nd"/>
    <property type="match status" value="1"/>
</dbReference>
<dbReference type="Gene3D" id="3.30.70.100">
    <property type="match status" value="1"/>
</dbReference>
<evidence type="ECO:0000256" key="3">
    <source>
        <dbReference type="ARBA" id="ARBA00022475"/>
    </source>
</evidence>
<dbReference type="EMBL" id="MDGQ01000005">
    <property type="protein sequence ID" value="OEK05553.1"/>
    <property type="molecule type" value="Genomic_DNA"/>
</dbReference>
<dbReference type="GO" id="GO:0008381">
    <property type="term" value="F:mechanosensitive monoatomic ion channel activity"/>
    <property type="evidence" value="ECO:0007669"/>
    <property type="project" value="InterPro"/>
</dbReference>
<dbReference type="Pfam" id="PF21082">
    <property type="entry name" value="MS_channel_3rd"/>
    <property type="match status" value="1"/>
</dbReference>
<feature type="transmembrane region" description="Helical" evidence="7">
    <location>
        <begin position="60"/>
        <end position="81"/>
    </location>
</feature>
<evidence type="ECO:0000256" key="2">
    <source>
        <dbReference type="ARBA" id="ARBA00008017"/>
    </source>
</evidence>
<proteinExistence type="inferred from homology"/>
<dbReference type="AlphaFoldDB" id="A0A1E5T2D2"/>
<dbReference type="InterPro" id="IPR011066">
    <property type="entry name" value="MscS_channel_C_sf"/>
</dbReference>
<reference evidence="10 11" key="1">
    <citation type="submission" date="2016-08" db="EMBL/GenBank/DDBJ databases">
        <title>Draft genome of Fabibacter sp. strain SK-8.</title>
        <authorList>
            <person name="Wong S.-K."/>
            <person name="Hamasaki K."/>
            <person name="Yoshizawa S."/>
        </authorList>
    </citation>
    <scope>NUCLEOTIDE SEQUENCE [LARGE SCALE GENOMIC DNA]</scope>
    <source>
        <strain evidence="10 11">SK-8</strain>
    </source>
</reference>
<dbReference type="Gene3D" id="1.10.287.1260">
    <property type="match status" value="1"/>
</dbReference>
<keyword evidence="5 7" id="KW-1133">Transmembrane helix</keyword>
<accession>A0A1E5T2D2</accession>
<comment type="subcellular location">
    <subcellularLocation>
        <location evidence="1">Cell membrane</location>
        <topology evidence="1">Multi-pass membrane protein</topology>
    </subcellularLocation>
</comment>
<dbReference type="OrthoDB" id="9809206at2"/>
<dbReference type="Gene3D" id="2.30.30.60">
    <property type="match status" value="1"/>
</dbReference>
<keyword evidence="4 7" id="KW-0812">Transmembrane</keyword>
<name>A0A1E5T2D2_9BACT</name>
<dbReference type="Proteomes" id="UP000095552">
    <property type="component" value="Unassembled WGS sequence"/>
</dbReference>
<comment type="similarity">
    <text evidence="2">Belongs to the MscS (TC 1.A.23) family.</text>
</comment>
<gene>
    <name evidence="10" type="ORF">BFP71_11420</name>
</gene>
<evidence type="ECO:0000313" key="11">
    <source>
        <dbReference type="Proteomes" id="UP000095552"/>
    </source>
</evidence>
<evidence type="ECO:0000256" key="5">
    <source>
        <dbReference type="ARBA" id="ARBA00022989"/>
    </source>
</evidence>
<protein>
    <submittedName>
        <fullName evidence="10">Mechanosensitive ion channel protein MscS</fullName>
    </submittedName>
</protein>
<feature type="transmembrane region" description="Helical" evidence="7">
    <location>
        <begin position="20"/>
        <end position="40"/>
    </location>
</feature>
<evidence type="ECO:0000313" key="10">
    <source>
        <dbReference type="EMBL" id="OEK05553.1"/>
    </source>
</evidence>
<comment type="caution">
    <text evidence="10">The sequence shown here is derived from an EMBL/GenBank/DDBJ whole genome shotgun (WGS) entry which is preliminary data.</text>
</comment>
<evidence type="ECO:0000256" key="1">
    <source>
        <dbReference type="ARBA" id="ARBA00004651"/>
    </source>
</evidence>
<dbReference type="SUPFAM" id="SSF82689">
    <property type="entry name" value="Mechanosensitive channel protein MscS (YggB), C-terminal domain"/>
    <property type="match status" value="1"/>
</dbReference>
<dbReference type="InterPro" id="IPR010920">
    <property type="entry name" value="LSM_dom_sf"/>
</dbReference>
<evidence type="ECO:0000256" key="6">
    <source>
        <dbReference type="ARBA" id="ARBA00023136"/>
    </source>
</evidence>
<sequence>MKDILKAFELTSSQALNYTFFALAVLICAFILLKILRAFLNRYIRKSSDDLKVDPTQYKFLNNALGFIIYLGAIAFIFMVIPKLKTVGVTLFASAGIFAAIIGFASQAAFSNIISGIFIVIFKPFRVGDIVQVSNHSTGTVEDITLRHTVIRDFENKRLVIPNSVISAESIHNYNLIDEKVRNHIFYGISYDSDVDLAIKIIQEEAMAHKNFIDNRSQEEKDNGDPAVIVRLINFGDSSVNLRAQVWSKDPILAFELKTDINRTIKKRFDLEGIEIPFPHRTLVYKGQKEG</sequence>
<dbReference type="InterPro" id="IPR023408">
    <property type="entry name" value="MscS_beta-dom_sf"/>
</dbReference>
<dbReference type="SUPFAM" id="SSF82861">
    <property type="entry name" value="Mechanosensitive channel protein MscS (YggB), transmembrane region"/>
    <property type="match status" value="1"/>
</dbReference>
<dbReference type="GO" id="GO:0005886">
    <property type="term" value="C:plasma membrane"/>
    <property type="evidence" value="ECO:0007669"/>
    <property type="project" value="UniProtKB-SubCell"/>
</dbReference>
<feature type="domain" description="Mechanosensitive ion channel MscS C-terminal" evidence="9">
    <location>
        <begin position="187"/>
        <end position="276"/>
    </location>
</feature>
<organism evidence="10 11">
    <name type="scientific">Roseivirga misakiensis</name>
    <dbReference type="NCBI Taxonomy" id="1563681"/>
    <lineage>
        <taxon>Bacteria</taxon>
        <taxon>Pseudomonadati</taxon>
        <taxon>Bacteroidota</taxon>
        <taxon>Cytophagia</taxon>
        <taxon>Cytophagales</taxon>
        <taxon>Roseivirgaceae</taxon>
        <taxon>Roseivirga</taxon>
    </lineage>
</organism>
<evidence type="ECO:0000259" key="9">
    <source>
        <dbReference type="Pfam" id="PF21082"/>
    </source>
</evidence>
<dbReference type="PANTHER" id="PTHR30221:SF1">
    <property type="entry name" value="SMALL-CONDUCTANCE MECHANOSENSITIVE CHANNEL"/>
    <property type="match status" value="1"/>
</dbReference>
<dbReference type="SUPFAM" id="SSF50182">
    <property type="entry name" value="Sm-like ribonucleoproteins"/>
    <property type="match status" value="1"/>
</dbReference>
<dbReference type="InterPro" id="IPR006685">
    <property type="entry name" value="MscS_channel_2nd"/>
</dbReference>
<dbReference type="InterPro" id="IPR049278">
    <property type="entry name" value="MS_channel_C"/>
</dbReference>
<dbReference type="STRING" id="1563681.BFP71_11420"/>
<keyword evidence="6 7" id="KW-0472">Membrane</keyword>
<dbReference type="InterPro" id="IPR045275">
    <property type="entry name" value="MscS_archaea/bacteria_type"/>
</dbReference>
<keyword evidence="3" id="KW-1003">Cell membrane</keyword>
<dbReference type="PANTHER" id="PTHR30221">
    <property type="entry name" value="SMALL-CONDUCTANCE MECHANOSENSITIVE CHANNEL"/>
    <property type="match status" value="1"/>
</dbReference>
<feature type="domain" description="Mechanosensitive ion channel MscS" evidence="8">
    <location>
        <begin position="110"/>
        <end position="175"/>
    </location>
</feature>
<dbReference type="InterPro" id="IPR011014">
    <property type="entry name" value="MscS_channel_TM-2"/>
</dbReference>
<evidence type="ECO:0000256" key="4">
    <source>
        <dbReference type="ARBA" id="ARBA00022692"/>
    </source>
</evidence>